<evidence type="ECO:0000313" key="2">
    <source>
        <dbReference type="EMBL" id="GLO66147.1"/>
    </source>
</evidence>
<evidence type="ECO:0000313" key="3">
    <source>
        <dbReference type="Proteomes" id="UP001275436"/>
    </source>
</evidence>
<comment type="caution">
    <text evidence="2">The sequence shown here is derived from an EMBL/GenBank/DDBJ whole genome shotgun (WGS) entry which is preliminary data.</text>
</comment>
<dbReference type="EMBL" id="BSKO01000001">
    <property type="protein sequence ID" value="GLO66147.1"/>
    <property type="molecule type" value="Genomic_DNA"/>
</dbReference>
<name>A0ABQ5TNL4_9BACI</name>
<sequence length="84" mass="9068">MPGIQLATANDLETKASADHNHDDNYSPIGHSHNYEDIDNPPTIPSNGSQINYNNSNSGLSATDIQSAIDELKALFDSLQSPEE</sequence>
<organism evidence="2 3">
    <name type="scientific">Oceanobacillus kimchii</name>
    <dbReference type="NCBI Taxonomy" id="746691"/>
    <lineage>
        <taxon>Bacteria</taxon>
        <taxon>Bacillati</taxon>
        <taxon>Bacillota</taxon>
        <taxon>Bacilli</taxon>
        <taxon>Bacillales</taxon>
        <taxon>Bacillaceae</taxon>
        <taxon>Oceanobacillus</taxon>
    </lineage>
</organism>
<dbReference type="Proteomes" id="UP001275436">
    <property type="component" value="Unassembled WGS sequence"/>
</dbReference>
<feature type="compositionally biased region" description="Basic and acidic residues" evidence="1">
    <location>
        <begin position="12"/>
        <end position="25"/>
    </location>
</feature>
<accession>A0ABQ5TNL4</accession>
<feature type="region of interest" description="Disordered" evidence="1">
    <location>
        <begin position="1"/>
        <end position="61"/>
    </location>
</feature>
<evidence type="ECO:0000256" key="1">
    <source>
        <dbReference type="SAM" id="MobiDB-lite"/>
    </source>
</evidence>
<proteinExistence type="predicted"/>
<gene>
    <name evidence="2" type="ORF">MACH08_19310</name>
</gene>
<reference evidence="2 3" key="1">
    <citation type="submission" date="2023-02" db="EMBL/GenBank/DDBJ databases">
        <title>Oceanobacillus kimchii IFOP_LL358 isolated form Alexandrium catenella lab strain.</title>
        <authorList>
            <person name="Gajardo G."/>
            <person name="Ueki S."/>
            <person name="Maruyama F."/>
        </authorList>
    </citation>
    <scope>NUCLEOTIDE SEQUENCE [LARGE SCALE GENOMIC DNA]</scope>
    <source>
        <strain evidence="2 3">IFOP_LL358</strain>
    </source>
</reference>
<protein>
    <submittedName>
        <fullName evidence="2">Uncharacterized protein</fullName>
    </submittedName>
</protein>
<dbReference type="RefSeq" id="WP_317958029.1">
    <property type="nucleotide sequence ID" value="NZ_BSKO01000001.1"/>
</dbReference>
<keyword evidence="3" id="KW-1185">Reference proteome</keyword>
<feature type="compositionally biased region" description="Polar residues" evidence="1">
    <location>
        <begin position="45"/>
        <end position="61"/>
    </location>
</feature>